<reference evidence="2" key="1">
    <citation type="submission" date="2023-07" db="EMBL/GenBank/DDBJ databases">
        <title>Genomic Encyclopedia of Type Strains, Phase IV (KMG-IV): sequencing the most valuable type-strain genomes for metagenomic binning, comparative biology and taxonomic classification.</title>
        <authorList>
            <person name="Goeker M."/>
        </authorList>
    </citation>
    <scope>NUCLEOTIDE SEQUENCE</scope>
    <source>
        <strain evidence="2">DSM 21202</strain>
    </source>
</reference>
<dbReference type="AlphaFoldDB" id="A0AAE3VQ64"/>
<accession>A0AAE3VQ64</accession>
<gene>
    <name evidence="2" type="ORF">J2S73_002650</name>
</gene>
<evidence type="ECO:0000313" key="3">
    <source>
        <dbReference type="Proteomes" id="UP001229244"/>
    </source>
</evidence>
<keyword evidence="3" id="KW-1185">Reference proteome</keyword>
<evidence type="ECO:0000313" key="2">
    <source>
        <dbReference type="EMBL" id="MDQ0316193.1"/>
    </source>
</evidence>
<protein>
    <submittedName>
        <fullName evidence="2">Uncharacterized protein</fullName>
    </submittedName>
</protein>
<feature type="region of interest" description="Disordered" evidence="1">
    <location>
        <begin position="380"/>
        <end position="409"/>
    </location>
</feature>
<dbReference type="EMBL" id="JAUSUL010000002">
    <property type="protein sequence ID" value="MDQ0316193.1"/>
    <property type="molecule type" value="Genomic_DNA"/>
</dbReference>
<sequence length="409" mass="46326">MDTDRPKDTLKGLSLTSVAIPLNLREIPRLLTNFWLWDQPDFDPGATDGPQPRLVLCFNNDDAASEEERIRSAFEATETLKRRFSTLDFIYLDLRGERDLYLRENVLPEPKGGYKAGPNNQFFELIERLKDERGAVFQMETDCVPIRSGWLAALSRRVARAEPFWVMGSPYCGEAALPLEFARHINGNAIYAVCDPQFQTFVKSIWRPGLEHFVKTEDPRVAYDIYLEWAFTIALRRHNVEQFRQFQKTYMKFVFTDYVMNISSEADANFFSKTAMPGFIDRHPNTYVLHGAIFAKAVEALRAEGGPPTPARLGVGLSPAPSELPEQPSSVDLGQCIYQPHYSAVRALQEHVDILTKALESAHHNAYVQRKTIDRLLQDMPASSDGDETAHSPNLTVEGRENSTISPKN</sequence>
<organism evidence="2 3">
    <name type="scientific">Amorphus orientalis</name>
    <dbReference type="NCBI Taxonomy" id="649198"/>
    <lineage>
        <taxon>Bacteria</taxon>
        <taxon>Pseudomonadati</taxon>
        <taxon>Pseudomonadota</taxon>
        <taxon>Alphaproteobacteria</taxon>
        <taxon>Hyphomicrobiales</taxon>
        <taxon>Amorphaceae</taxon>
        <taxon>Amorphus</taxon>
    </lineage>
</organism>
<evidence type="ECO:0000256" key="1">
    <source>
        <dbReference type="SAM" id="MobiDB-lite"/>
    </source>
</evidence>
<comment type="caution">
    <text evidence="2">The sequence shown here is derived from an EMBL/GenBank/DDBJ whole genome shotgun (WGS) entry which is preliminary data.</text>
</comment>
<dbReference type="Proteomes" id="UP001229244">
    <property type="component" value="Unassembled WGS sequence"/>
</dbReference>
<proteinExistence type="predicted"/>
<dbReference type="RefSeq" id="WP_306886021.1">
    <property type="nucleotide sequence ID" value="NZ_JAUSUL010000002.1"/>
</dbReference>
<name>A0AAE3VQ64_9HYPH</name>